<evidence type="ECO:0000313" key="4">
    <source>
        <dbReference type="Proteomes" id="UP000468668"/>
    </source>
</evidence>
<evidence type="ECO:0000313" key="3">
    <source>
        <dbReference type="EMBL" id="KAB1637968.1"/>
    </source>
</evidence>
<comment type="caution">
    <text evidence="3">The sequence shown here is derived from an EMBL/GenBank/DDBJ whole genome shotgun (WGS) entry which is preliminary data.</text>
</comment>
<dbReference type="Proteomes" id="UP000468668">
    <property type="component" value="Unassembled WGS sequence"/>
</dbReference>
<keyword evidence="1" id="KW-1278">Translocase</keyword>
<dbReference type="PROSITE" id="PS50893">
    <property type="entry name" value="ABC_TRANSPORTER_2"/>
    <property type="match status" value="1"/>
</dbReference>
<dbReference type="Gene3D" id="3.40.50.300">
    <property type="entry name" value="P-loop containing nucleotide triphosphate hydrolases"/>
    <property type="match status" value="1"/>
</dbReference>
<dbReference type="SUPFAM" id="SSF52540">
    <property type="entry name" value="P-loop containing nucleoside triphosphate hydrolases"/>
    <property type="match status" value="1"/>
</dbReference>
<dbReference type="GO" id="GO:0016887">
    <property type="term" value="F:ATP hydrolysis activity"/>
    <property type="evidence" value="ECO:0007669"/>
    <property type="project" value="InterPro"/>
</dbReference>
<dbReference type="Pfam" id="PF00005">
    <property type="entry name" value="ABC_tran"/>
    <property type="match status" value="1"/>
</dbReference>
<dbReference type="OrthoDB" id="4283894at2"/>
<dbReference type="GeneID" id="98658502"/>
<feature type="domain" description="ABC transporter" evidence="2">
    <location>
        <begin position="70"/>
        <end position="312"/>
    </location>
</feature>
<keyword evidence="3" id="KW-0547">Nucleotide-binding</keyword>
<keyword evidence="4" id="KW-1185">Reference proteome</keyword>
<proteinExistence type="predicted"/>
<evidence type="ECO:0000256" key="1">
    <source>
        <dbReference type="ARBA" id="ARBA00022967"/>
    </source>
</evidence>
<dbReference type="GO" id="GO:0005524">
    <property type="term" value="F:ATP binding"/>
    <property type="evidence" value="ECO:0007669"/>
    <property type="project" value="UniProtKB-KW"/>
</dbReference>
<sequence>MLVEKRSTETREIVEAAERLLAESAAPRKAARDVKKACEPPHSSCAARNGLGVLARRVACESHESATPLVRVRKFTLRLGAFTSLEDVSFDIAKGKVTALCGPRGCGIAAMLDALGCTLPGARTVDMGGLIELCGHDAYRTLGAERAREKVARVFFGGSFELQSVRNAIAFSIRQRGVHDDAAIAAEINRVLRSLDAERRLGDHLDCAVSSLPALERCLASIARALAKRPLALLVSDPATGLDQVDSFTMSQALQSVARKTECAVVVATSDPRFARICADEGVVFVQGRTVEAGPLPKLNSASADYWTRAFFEGRIV</sequence>
<organism evidence="3 4">
    <name type="scientific">Ellagibacter isourolithinifaciens</name>
    <dbReference type="NCBI Taxonomy" id="2137581"/>
    <lineage>
        <taxon>Bacteria</taxon>
        <taxon>Bacillati</taxon>
        <taxon>Actinomycetota</taxon>
        <taxon>Coriobacteriia</taxon>
        <taxon>Eggerthellales</taxon>
        <taxon>Eggerthellaceae</taxon>
        <taxon>Ellagibacter</taxon>
    </lineage>
</organism>
<protein>
    <submittedName>
        <fullName evidence="3">ABC transporter ATP-binding protein</fullName>
    </submittedName>
</protein>
<dbReference type="EMBL" id="WAJR01000026">
    <property type="protein sequence ID" value="KAB1637968.1"/>
    <property type="molecule type" value="Genomic_DNA"/>
</dbReference>
<dbReference type="PANTHER" id="PTHR43423">
    <property type="entry name" value="ABC TRANSPORTER I FAMILY MEMBER 17"/>
    <property type="match status" value="1"/>
</dbReference>
<dbReference type="AlphaFoldDB" id="A0A6N6NJQ9"/>
<reference evidence="3 4" key="1">
    <citation type="submission" date="2019-09" db="EMBL/GenBank/DDBJ databases">
        <title>Whole genome shotgun sequencing (WGS) of Ellagibacter isourolithinifaciens DSM 104140(T) and Adlercreutzia muris DSM 29508(T).</title>
        <authorList>
            <person name="Stoll D.A."/>
            <person name="Danylec N."/>
            <person name="Huch M."/>
        </authorList>
    </citation>
    <scope>NUCLEOTIDE SEQUENCE [LARGE SCALE GENOMIC DNA]</scope>
    <source>
        <strain evidence="3 4">DSM 104140</strain>
    </source>
</reference>
<accession>A0A6N6NJQ9</accession>
<dbReference type="InterPro" id="IPR027417">
    <property type="entry name" value="P-loop_NTPase"/>
</dbReference>
<dbReference type="PANTHER" id="PTHR43423:SF1">
    <property type="entry name" value="ABC TRANSPORTER I FAMILY MEMBER 17"/>
    <property type="match status" value="1"/>
</dbReference>
<keyword evidence="3" id="KW-0067">ATP-binding</keyword>
<dbReference type="RefSeq" id="WP_158050152.1">
    <property type="nucleotide sequence ID" value="NZ_DBEZSQ010000038.1"/>
</dbReference>
<name>A0A6N6NJQ9_9ACTN</name>
<dbReference type="InterPro" id="IPR003439">
    <property type="entry name" value="ABC_transporter-like_ATP-bd"/>
</dbReference>
<evidence type="ECO:0000259" key="2">
    <source>
        <dbReference type="PROSITE" id="PS50893"/>
    </source>
</evidence>
<gene>
    <name evidence="3" type="ORF">F8C90_08775</name>
</gene>